<dbReference type="InterPro" id="IPR041685">
    <property type="entry name" value="AAA_GajA/Old/RecF-like"/>
</dbReference>
<evidence type="ECO:0000313" key="4">
    <source>
        <dbReference type="Proteomes" id="UP001597509"/>
    </source>
</evidence>
<evidence type="ECO:0000313" key="3">
    <source>
        <dbReference type="EMBL" id="MFD2903798.1"/>
    </source>
</evidence>
<evidence type="ECO:0000259" key="1">
    <source>
        <dbReference type="Pfam" id="PF13175"/>
    </source>
</evidence>
<feature type="domain" description="OLD protein-like TOPRIM" evidence="2">
    <location>
        <begin position="410"/>
        <end position="473"/>
    </location>
</feature>
<keyword evidence="4" id="KW-1185">Reference proteome</keyword>
<name>A0ABW5YVU7_9SPHI</name>
<dbReference type="PANTHER" id="PTHR43581">
    <property type="entry name" value="ATP/GTP PHOSPHATASE"/>
    <property type="match status" value="1"/>
</dbReference>
<keyword evidence="3" id="KW-0540">Nuclease</keyword>
<dbReference type="Pfam" id="PF13175">
    <property type="entry name" value="AAA_15"/>
    <property type="match status" value="1"/>
</dbReference>
<proteinExistence type="predicted"/>
<keyword evidence="3" id="KW-0378">Hydrolase</keyword>
<dbReference type="Proteomes" id="UP001597509">
    <property type="component" value="Unassembled WGS sequence"/>
</dbReference>
<dbReference type="Gene3D" id="3.40.50.300">
    <property type="entry name" value="P-loop containing nucleotide triphosphate hydrolases"/>
    <property type="match status" value="1"/>
</dbReference>
<dbReference type="InterPro" id="IPR027417">
    <property type="entry name" value="P-loop_NTPase"/>
</dbReference>
<dbReference type="CDD" id="cd01026">
    <property type="entry name" value="TOPRIM_OLD"/>
    <property type="match status" value="1"/>
</dbReference>
<gene>
    <name evidence="3" type="ORF">ACFS6I_07685</name>
</gene>
<protein>
    <submittedName>
        <fullName evidence="3">ATP-dependent endonuclease</fullName>
    </submittedName>
</protein>
<dbReference type="Pfam" id="PF20469">
    <property type="entry name" value="OLD-like_TOPRIM"/>
    <property type="match status" value="1"/>
</dbReference>
<sequence>MKISKLKIEGFRSFGFTEVVLNLENKLTAFIGLNSAGKTTALEALKKLFGATLADRELTRQDFHIGKNENSETISERILSIEVRIDFSEEEQDSVPHFFSEMVVDDEAKDPYLRIRLEASWNKSALTPLGEIDVKTYFINVAEAEEESDENKKMFPNHYRNLIQVLYVPAIRKPAEQLKYASGSILYRVLRKIKWDDRFKEEFDSNIKGINDQFKGLPVFNTVQESISDFWGKFHKDERYKESSLEFGGSDFDSILKKLEISFSPTGTHKPFGVDELGEGYRSLFYLTLVCSLLDVEEKLAEIEDDEVIGQTSPLLTILAIEEPENHIAPQLLGRVIKILKTISDKENSQVLLSSHTPAIIKRLEPESILHFRITKEYNSEVNQIQLPAKTEDAYKYVKEAVQNYPEIYFARLVVIGEGDSEEVIFNRLMNVMDVDFDDNIITFAPLGHRFVNHIWKLLNTLNIPYITLLDLDREREGGGWGRVKYALKQLLEIGMNREELLAIDGDTDNKTLSEEDLNKMHTWKTEVNDSDLEGWVESLKEYNVFYSSPLDLDFLMLTHYPDFYKSAVPKGGGPQIPDKEEKIENFTKKLNTAIQATLKSENAIGETYSEEEKELMIWYNYHFLGRGKPTTHIQALSSMTDYDLEINMPPVFSEIFKRISEIIKGSEA</sequence>
<comment type="caution">
    <text evidence="3">The sequence shown here is derived from an EMBL/GenBank/DDBJ whole genome shotgun (WGS) entry which is preliminary data.</text>
</comment>
<dbReference type="GO" id="GO:0004519">
    <property type="term" value="F:endonuclease activity"/>
    <property type="evidence" value="ECO:0007669"/>
    <property type="project" value="UniProtKB-KW"/>
</dbReference>
<dbReference type="RefSeq" id="WP_380919357.1">
    <property type="nucleotide sequence ID" value="NZ_JBHUPE010000004.1"/>
</dbReference>
<reference evidence="4" key="1">
    <citation type="journal article" date="2019" name="Int. J. Syst. Evol. Microbiol.">
        <title>The Global Catalogue of Microorganisms (GCM) 10K type strain sequencing project: providing services to taxonomists for standard genome sequencing and annotation.</title>
        <authorList>
            <consortium name="The Broad Institute Genomics Platform"/>
            <consortium name="The Broad Institute Genome Sequencing Center for Infectious Disease"/>
            <person name="Wu L."/>
            <person name="Ma J."/>
        </authorList>
    </citation>
    <scope>NUCLEOTIDE SEQUENCE [LARGE SCALE GENOMIC DNA]</scope>
    <source>
        <strain evidence="4">KCTC 22209</strain>
    </source>
</reference>
<dbReference type="PANTHER" id="PTHR43581:SF4">
    <property type="entry name" value="ATP_GTP PHOSPHATASE"/>
    <property type="match status" value="1"/>
</dbReference>
<dbReference type="InterPro" id="IPR034139">
    <property type="entry name" value="TOPRIM_OLD"/>
</dbReference>
<keyword evidence="3" id="KW-0255">Endonuclease</keyword>
<organism evidence="3 4">
    <name type="scientific">Sphingobacterium anhuiense</name>
    <dbReference type="NCBI Taxonomy" id="493780"/>
    <lineage>
        <taxon>Bacteria</taxon>
        <taxon>Pseudomonadati</taxon>
        <taxon>Bacteroidota</taxon>
        <taxon>Sphingobacteriia</taxon>
        <taxon>Sphingobacteriales</taxon>
        <taxon>Sphingobacteriaceae</taxon>
        <taxon>Sphingobacterium</taxon>
    </lineage>
</organism>
<evidence type="ECO:0000259" key="2">
    <source>
        <dbReference type="Pfam" id="PF20469"/>
    </source>
</evidence>
<accession>A0ABW5YVU7</accession>
<dbReference type="EMBL" id="JBHUPE010000004">
    <property type="protein sequence ID" value="MFD2903798.1"/>
    <property type="molecule type" value="Genomic_DNA"/>
</dbReference>
<feature type="domain" description="Endonuclease GajA/Old nuclease/RecF-like AAA" evidence="1">
    <location>
        <begin position="1"/>
        <end position="361"/>
    </location>
</feature>
<dbReference type="SUPFAM" id="SSF52540">
    <property type="entry name" value="P-loop containing nucleoside triphosphate hydrolases"/>
    <property type="match status" value="1"/>
</dbReference>
<dbReference type="InterPro" id="IPR051396">
    <property type="entry name" value="Bact_Antivir_Def_Nuclease"/>
</dbReference>